<protein>
    <submittedName>
        <fullName evidence="2">Uncharacterized protein</fullName>
    </submittedName>
</protein>
<feature type="compositionally biased region" description="Polar residues" evidence="1">
    <location>
        <begin position="396"/>
        <end position="406"/>
    </location>
</feature>
<feature type="compositionally biased region" description="Polar residues" evidence="1">
    <location>
        <begin position="184"/>
        <end position="194"/>
    </location>
</feature>
<feature type="compositionally biased region" description="Low complexity" evidence="1">
    <location>
        <begin position="495"/>
        <end position="508"/>
    </location>
</feature>
<feature type="compositionally biased region" description="Polar residues" evidence="1">
    <location>
        <begin position="424"/>
        <end position="443"/>
    </location>
</feature>
<feature type="region of interest" description="Disordered" evidence="1">
    <location>
        <begin position="356"/>
        <end position="443"/>
    </location>
</feature>
<feature type="compositionally biased region" description="Polar residues" evidence="1">
    <location>
        <begin position="297"/>
        <end position="327"/>
    </location>
</feature>
<feature type="region of interest" description="Disordered" evidence="1">
    <location>
        <begin position="33"/>
        <end position="66"/>
    </location>
</feature>
<feature type="region of interest" description="Disordered" evidence="1">
    <location>
        <begin position="530"/>
        <end position="563"/>
    </location>
</feature>
<keyword evidence="3" id="KW-1185">Reference proteome</keyword>
<dbReference type="EMBL" id="CDHK01000004">
    <property type="protein sequence ID" value="CEO60343.1"/>
    <property type="molecule type" value="Genomic_DNA"/>
</dbReference>
<feature type="compositionally biased region" description="Basic and acidic residues" evidence="1">
    <location>
        <begin position="98"/>
        <end position="114"/>
    </location>
</feature>
<dbReference type="Proteomes" id="UP000042958">
    <property type="component" value="Unassembled WGS sequence"/>
</dbReference>
<sequence length="563" mass="60577">MFLSSVLASNATPSCPDIPFVMNDSRDVLANRGASHAEASANSDGVTLNTSTERDSRKPVHADHIQVPRSPQLLSLRVDGLNFGIHDKNNHGAAYVETPERGSDTSADARRPESHSASTFTDLPSLPAPVSNACEQPAELDNPRSFVENSQSSQTEPNSENSQDSSHTLSFNGNGVDILPPLKSEQSTNGSVSPVRSPKHHASQSGIETKFAPGHKRTATGDIKPISAQLITPQSYDVEGASRRRSKSTGSPAHGSRIAQLSVHIRTRLSYAAAKIEKSRQSQTSSQLALRGLDNLSSLDSQTTSGSGSPLSSNPTSHPTYNSSASTPRPFLSHHRSQSALSSHGKLLAIPKLAPPVDIISSNGDTRRRRPNPNEPLQKPVGRSPYSHHKRHHSTQELSVDNSMNGSPRVMGPGTPYIPPFSRAPTSSQEGSHGTRTQSQNTSMEQDAIETLLFMSSPENSGYRSSPRPLQPLATQRSLNESIYSSHNGIGSHPSQGSQRNGSQNSGNATKYKILGLGLEANAGDEIDRILDQMESDSEDDSQYASHRLHAKTQFRGHQGRPR</sequence>
<gene>
    <name evidence="2" type="ORF">PMG11_04974</name>
</gene>
<name>A0A0F7VE85_PENBI</name>
<feature type="compositionally biased region" description="Polar residues" evidence="1">
    <location>
        <begin position="147"/>
        <end position="173"/>
    </location>
</feature>
<feature type="compositionally biased region" description="Basic and acidic residues" evidence="1">
    <location>
        <begin position="52"/>
        <end position="66"/>
    </location>
</feature>
<accession>A0A0F7VE85</accession>
<evidence type="ECO:0000313" key="3">
    <source>
        <dbReference type="Proteomes" id="UP000042958"/>
    </source>
</evidence>
<dbReference type="OrthoDB" id="2359117at2759"/>
<reference evidence="3" key="1">
    <citation type="journal article" date="2015" name="Genome Announc.">
        <title>Draft genome sequence of the fungus Penicillium brasilianum MG11.</title>
        <authorList>
            <person name="Horn F."/>
            <person name="Linde J."/>
            <person name="Mattern D.J."/>
            <person name="Walther G."/>
            <person name="Guthke R."/>
            <person name="Brakhage A.A."/>
            <person name="Valiante V."/>
        </authorList>
    </citation>
    <scope>NUCLEOTIDE SEQUENCE [LARGE SCALE GENOMIC DNA]</scope>
    <source>
        <strain evidence="3">MG11</strain>
    </source>
</reference>
<feature type="compositionally biased region" description="Basic residues" evidence="1">
    <location>
        <begin position="547"/>
        <end position="563"/>
    </location>
</feature>
<feature type="compositionally biased region" description="Polar residues" evidence="1">
    <location>
        <begin position="40"/>
        <end position="51"/>
    </location>
</feature>
<evidence type="ECO:0000256" key="1">
    <source>
        <dbReference type="SAM" id="MobiDB-lite"/>
    </source>
</evidence>
<feature type="region of interest" description="Disordered" evidence="1">
    <location>
        <begin position="484"/>
        <end position="509"/>
    </location>
</feature>
<dbReference type="STRING" id="104259.A0A0F7VE85"/>
<feature type="region of interest" description="Disordered" evidence="1">
    <location>
        <begin position="92"/>
        <end position="260"/>
    </location>
</feature>
<evidence type="ECO:0000313" key="2">
    <source>
        <dbReference type="EMBL" id="CEO60343.1"/>
    </source>
</evidence>
<organism evidence="2 3">
    <name type="scientific">Penicillium brasilianum</name>
    <dbReference type="NCBI Taxonomy" id="104259"/>
    <lineage>
        <taxon>Eukaryota</taxon>
        <taxon>Fungi</taxon>
        <taxon>Dikarya</taxon>
        <taxon>Ascomycota</taxon>
        <taxon>Pezizomycotina</taxon>
        <taxon>Eurotiomycetes</taxon>
        <taxon>Eurotiomycetidae</taxon>
        <taxon>Eurotiales</taxon>
        <taxon>Aspergillaceae</taxon>
        <taxon>Penicillium</taxon>
    </lineage>
</organism>
<feature type="region of interest" description="Disordered" evidence="1">
    <location>
        <begin position="297"/>
        <end position="343"/>
    </location>
</feature>
<proteinExistence type="predicted"/>
<dbReference type="AlphaFoldDB" id="A0A0F7VE85"/>